<evidence type="ECO:0000256" key="4">
    <source>
        <dbReference type="ARBA" id="ARBA00022833"/>
    </source>
</evidence>
<dbReference type="InterPro" id="IPR008906">
    <property type="entry name" value="HATC_C_dom"/>
</dbReference>
<dbReference type="GO" id="GO:0046983">
    <property type="term" value="F:protein dimerization activity"/>
    <property type="evidence" value="ECO:0007669"/>
    <property type="project" value="InterPro"/>
</dbReference>
<dbReference type="InterPro" id="IPR052035">
    <property type="entry name" value="ZnF_BED_domain_contain"/>
</dbReference>
<organism evidence="8 9">
    <name type="scientific">Botryobasidium botryosum (strain FD-172 SS1)</name>
    <dbReference type="NCBI Taxonomy" id="930990"/>
    <lineage>
        <taxon>Eukaryota</taxon>
        <taxon>Fungi</taxon>
        <taxon>Dikarya</taxon>
        <taxon>Basidiomycota</taxon>
        <taxon>Agaricomycotina</taxon>
        <taxon>Agaricomycetes</taxon>
        <taxon>Cantharellales</taxon>
        <taxon>Botryobasidiaceae</taxon>
        <taxon>Botryobasidium</taxon>
    </lineage>
</organism>
<evidence type="ECO:0000256" key="3">
    <source>
        <dbReference type="ARBA" id="ARBA00022771"/>
    </source>
</evidence>
<gene>
    <name evidence="8" type="ORF">BOTBODRAFT_114206</name>
</gene>
<sequence>SRHYPINPKHLFLQVIPLIDDLHAWLKDVAAAGTNHLAVRHAAQQGISALNKYYSLTDESHISRFGLLLHPMYKTEYMRAQEWPASWIAVSLDLIRGVWKKYAPKAQAPALAQATDPTSLRSRLNQYKTQMRTATTTATLDQLECYLAQEPLSCEDPLQWWEEKRAVWPELAKMAFDYLSIPATSVDVERAFSYGRRTVSLYRHSLSSDTIRASIVFGNRCIEGLVDDNELVAMIKAKAGRAGRPRQAVSEDEDSHSEGEGEDEDEDEDENRVDGAEEDGFAEGTEVAYLDENMIL</sequence>
<dbReference type="OrthoDB" id="1715602at2759"/>
<dbReference type="PANTHER" id="PTHR46481">
    <property type="entry name" value="ZINC FINGER BED DOMAIN-CONTAINING PROTEIN 4"/>
    <property type="match status" value="1"/>
</dbReference>
<dbReference type="InParanoid" id="A0A067MA86"/>
<dbReference type="GO" id="GO:0008270">
    <property type="term" value="F:zinc ion binding"/>
    <property type="evidence" value="ECO:0007669"/>
    <property type="project" value="UniProtKB-KW"/>
</dbReference>
<dbReference type="Pfam" id="PF05699">
    <property type="entry name" value="Dimer_Tnp_hAT"/>
    <property type="match status" value="1"/>
</dbReference>
<evidence type="ECO:0000256" key="1">
    <source>
        <dbReference type="ARBA" id="ARBA00004123"/>
    </source>
</evidence>
<dbReference type="AlphaFoldDB" id="A0A067MA86"/>
<keyword evidence="2" id="KW-0479">Metal-binding</keyword>
<feature type="domain" description="HAT C-terminal dimerisation" evidence="7">
    <location>
        <begin position="143"/>
        <end position="214"/>
    </location>
</feature>
<keyword evidence="3" id="KW-0863">Zinc-finger</keyword>
<name>A0A067MA86_BOTB1</name>
<dbReference type="InterPro" id="IPR012337">
    <property type="entry name" value="RNaseH-like_sf"/>
</dbReference>
<keyword evidence="4" id="KW-0862">Zinc</keyword>
<accession>A0A067MA86</accession>
<dbReference type="GO" id="GO:0005634">
    <property type="term" value="C:nucleus"/>
    <property type="evidence" value="ECO:0007669"/>
    <property type="project" value="UniProtKB-SubCell"/>
</dbReference>
<proteinExistence type="predicted"/>
<feature type="non-terminal residue" evidence="8">
    <location>
        <position position="1"/>
    </location>
</feature>
<reference evidence="9" key="1">
    <citation type="journal article" date="2014" name="Proc. Natl. Acad. Sci. U.S.A.">
        <title>Extensive sampling of basidiomycete genomes demonstrates inadequacy of the white-rot/brown-rot paradigm for wood decay fungi.</title>
        <authorList>
            <person name="Riley R."/>
            <person name="Salamov A.A."/>
            <person name="Brown D.W."/>
            <person name="Nagy L.G."/>
            <person name="Floudas D."/>
            <person name="Held B.W."/>
            <person name="Levasseur A."/>
            <person name="Lombard V."/>
            <person name="Morin E."/>
            <person name="Otillar R."/>
            <person name="Lindquist E.A."/>
            <person name="Sun H."/>
            <person name="LaButti K.M."/>
            <person name="Schmutz J."/>
            <person name="Jabbour D."/>
            <person name="Luo H."/>
            <person name="Baker S.E."/>
            <person name="Pisabarro A.G."/>
            <person name="Walton J.D."/>
            <person name="Blanchette R.A."/>
            <person name="Henrissat B."/>
            <person name="Martin F."/>
            <person name="Cullen D."/>
            <person name="Hibbett D.S."/>
            <person name="Grigoriev I.V."/>
        </authorList>
    </citation>
    <scope>NUCLEOTIDE SEQUENCE [LARGE SCALE GENOMIC DNA]</scope>
    <source>
        <strain evidence="9">FD-172 SS1</strain>
    </source>
</reference>
<protein>
    <recommendedName>
        <fullName evidence="7">HAT C-terminal dimerisation domain-containing protein</fullName>
    </recommendedName>
</protein>
<dbReference type="HOGENOM" id="CLU_009123_4_3_1"/>
<evidence type="ECO:0000259" key="7">
    <source>
        <dbReference type="Pfam" id="PF05699"/>
    </source>
</evidence>
<dbReference type="PANTHER" id="PTHR46481:SF10">
    <property type="entry name" value="ZINC FINGER BED DOMAIN-CONTAINING PROTEIN 39"/>
    <property type="match status" value="1"/>
</dbReference>
<dbReference type="Proteomes" id="UP000027195">
    <property type="component" value="Unassembled WGS sequence"/>
</dbReference>
<evidence type="ECO:0000313" key="8">
    <source>
        <dbReference type="EMBL" id="KDQ11615.1"/>
    </source>
</evidence>
<dbReference type="SUPFAM" id="SSF53098">
    <property type="entry name" value="Ribonuclease H-like"/>
    <property type="match status" value="1"/>
</dbReference>
<evidence type="ECO:0000313" key="9">
    <source>
        <dbReference type="Proteomes" id="UP000027195"/>
    </source>
</evidence>
<comment type="subcellular location">
    <subcellularLocation>
        <location evidence="1">Nucleus</location>
    </subcellularLocation>
</comment>
<feature type="compositionally biased region" description="Acidic residues" evidence="6">
    <location>
        <begin position="250"/>
        <end position="281"/>
    </location>
</feature>
<feature type="region of interest" description="Disordered" evidence="6">
    <location>
        <begin position="242"/>
        <end position="285"/>
    </location>
</feature>
<dbReference type="EMBL" id="KL198057">
    <property type="protein sequence ID" value="KDQ11615.1"/>
    <property type="molecule type" value="Genomic_DNA"/>
</dbReference>
<evidence type="ECO:0000256" key="5">
    <source>
        <dbReference type="ARBA" id="ARBA00023242"/>
    </source>
</evidence>
<evidence type="ECO:0000256" key="2">
    <source>
        <dbReference type="ARBA" id="ARBA00022723"/>
    </source>
</evidence>
<keyword evidence="9" id="KW-1185">Reference proteome</keyword>
<keyword evidence="5" id="KW-0539">Nucleus</keyword>
<evidence type="ECO:0000256" key="6">
    <source>
        <dbReference type="SAM" id="MobiDB-lite"/>
    </source>
</evidence>